<protein>
    <submittedName>
        <fullName evidence="4">Sigma 54-interacting transcriptional regulator</fullName>
    </submittedName>
</protein>
<keyword evidence="5" id="KW-1185">Reference proteome</keyword>
<evidence type="ECO:0000256" key="1">
    <source>
        <dbReference type="ARBA" id="ARBA00022741"/>
    </source>
</evidence>
<dbReference type="InterPro" id="IPR027417">
    <property type="entry name" value="P-loop_NTPase"/>
</dbReference>
<evidence type="ECO:0000256" key="2">
    <source>
        <dbReference type="ARBA" id="ARBA00022840"/>
    </source>
</evidence>
<gene>
    <name evidence="4" type="ORF">QEH52_03870</name>
</gene>
<dbReference type="PROSITE" id="PS50045">
    <property type="entry name" value="SIGMA54_INTERACT_4"/>
    <property type="match status" value="1"/>
</dbReference>
<keyword evidence="2" id="KW-0067">ATP-binding</keyword>
<accession>A0ABU1AUJ4</accession>
<dbReference type="CDD" id="cd00009">
    <property type="entry name" value="AAA"/>
    <property type="match status" value="1"/>
</dbReference>
<proteinExistence type="predicted"/>
<dbReference type="SUPFAM" id="SSF52540">
    <property type="entry name" value="P-loop containing nucleoside triphosphate hydrolases"/>
    <property type="match status" value="1"/>
</dbReference>
<dbReference type="PANTHER" id="PTHR32071">
    <property type="entry name" value="TRANSCRIPTIONAL REGULATORY PROTEIN"/>
    <property type="match status" value="1"/>
</dbReference>
<dbReference type="PANTHER" id="PTHR32071:SF122">
    <property type="entry name" value="SIGMA FACTOR"/>
    <property type="match status" value="1"/>
</dbReference>
<feature type="domain" description="Sigma-54 factor interaction" evidence="3">
    <location>
        <begin position="165"/>
        <end position="429"/>
    </location>
</feature>
<evidence type="ECO:0000259" key="3">
    <source>
        <dbReference type="PROSITE" id="PS50045"/>
    </source>
</evidence>
<sequence>MTRSQIEYVLTEIRQLTFDNPFGPERAQRIERMLKQLGTPSGEAHPLQLASANFRKLLPWIRSTEQALLKQLATQPLPEAWKDRASCFAFFALYHEVANALDQLIRNRAADSHQNRQVYTKIQQGVAERHRLIEGMTDRIWNQPEHLFACFYQLRRAFHHIHHEIIGDSTPIQRLRMQVWESVFTKDMMSYQQWMYEAVGRFPTLILGPSGSGKEIVARAIGLSRFIPYQVKAGTFEASAPDSFHPVNLSALSETLIESELFGHRKGAFTGANQDRAGLFASAGAYGTVFLDEIGDVSESTQVKLLRLLQSGEYQAVGDNQTQHYSGKILAATHKDLHAEMQAGRFREDFFYRLCGDQVQTVALREILQDRPEELDNSVHYICRKLFGPVGAEALSPRIVSSLQSQVPVDYDWPGNFRELEQAVRNIVVRNEYQAVRHPPSQSPTQQISQAYQRSSMTMAEWIQAYAKQAYQQLGSYKKAAERLQVDQRTIKKWVDS</sequence>
<organism evidence="4 5">
    <name type="scientific">Thalassobacterium maritimum</name>
    <dbReference type="NCBI Taxonomy" id="3041265"/>
    <lineage>
        <taxon>Bacteria</taxon>
        <taxon>Pseudomonadati</taxon>
        <taxon>Verrucomicrobiota</taxon>
        <taxon>Opitutia</taxon>
        <taxon>Puniceicoccales</taxon>
        <taxon>Coraliomargaritaceae</taxon>
        <taxon>Thalassobacterium</taxon>
    </lineage>
</organism>
<dbReference type="Gene3D" id="1.10.8.60">
    <property type="match status" value="1"/>
</dbReference>
<dbReference type="InterPro" id="IPR002078">
    <property type="entry name" value="Sigma_54_int"/>
</dbReference>
<dbReference type="EMBL" id="JARXHW010000005">
    <property type="protein sequence ID" value="MDQ8206632.1"/>
    <property type="molecule type" value="Genomic_DNA"/>
</dbReference>
<evidence type="ECO:0000313" key="5">
    <source>
        <dbReference type="Proteomes" id="UP001225316"/>
    </source>
</evidence>
<name>A0ABU1AUJ4_9BACT</name>
<dbReference type="Pfam" id="PF00158">
    <property type="entry name" value="Sigma54_activat"/>
    <property type="match status" value="1"/>
</dbReference>
<dbReference type="Gene3D" id="3.40.50.300">
    <property type="entry name" value="P-loop containing nucleotide triphosphate hydrolases"/>
    <property type="match status" value="1"/>
</dbReference>
<keyword evidence="1" id="KW-0547">Nucleotide-binding</keyword>
<evidence type="ECO:0000313" key="4">
    <source>
        <dbReference type="EMBL" id="MDQ8206632.1"/>
    </source>
</evidence>
<comment type="caution">
    <text evidence="4">The sequence shown here is derived from an EMBL/GenBank/DDBJ whole genome shotgun (WGS) entry which is preliminary data.</text>
</comment>
<dbReference type="Proteomes" id="UP001225316">
    <property type="component" value="Unassembled WGS sequence"/>
</dbReference>
<reference evidence="4 5" key="1">
    <citation type="submission" date="2023-04" db="EMBL/GenBank/DDBJ databases">
        <title>A novel bacteria isolated from coastal sediment.</title>
        <authorList>
            <person name="Liu X.-J."/>
            <person name="Du Z.-J."/>
        </authorList>
    </citation>
    <scope>NUCLEOTIDE SEQUENCE [LARGE SCALE GENOMIC DNA]</scope>
    <source>
        <strain evidence="4 5">SDUM461003</strain>
    </source>
</reference>
<dbReference type="InterPro" id="IPR003593">
    <property type="entry name" value="AAA+_ATPase"/>
</dbReference>
<dbReference type="RefSeq" id="WP_308948736.1">
    <property type="nucleotide sequence ID" value="NZ_JARXHW010000005.1"/>
</dbReference>
<dbReference type="SMART" id="SM00382">
    <property type="entry name" value="AAA"/>
    <property type="match status" value="1"/>
</dbReference>